<evidence type="ECO:0000256" key="1">
    <source>
        <dbReference type="SAM" id="SignalP"/>
    </source>
</evidence>
<dbReference type="InterPro" id="IPR050902">
    <property type="entry name" value="ABC_Transporter_SBP"/>
</dbReference>
<dbReference type="InterPro" id="IPR002491">
    <property type="entry name" value="ABC_transptr_periplasmic_BD"/>
</dbReference>
<evidence type="ECO:0000313" key="3">
    <source>
        <dbReference type="EMBL" id="MFD2184006.1"/>
    </source>
</evidence>
<dbReference type="Gene3D" id="3.40.50.1980">
    <property type="entry name" value="Nitrogenase molybdenum iron protein domain"/>
    <property type="match status" value="2"/>
</dbReference>
<reference evidence="4" key="1">
    <citation type="journal article" date="2019" name="Int. J. Syst. Evol. Microbiol.">
        <title>The Global Catalogue of Microorganisms (GCM) 10K type strain sequencing project: providing services to taxonomists for standard genome sequencing and annotation.</title>
        <authorList>
            <consortium name="The Broad Institute Genomics Platform"/>
            <consortium name="The Broad Institute Genome Sequencing Center for Infectious Disease"/>
            <person name="Wu L."/>
            <person name="Ma J."/>
        </authorList>
    </citation>
    <scope>NUCLEOTIDE SEQUENCE [LARGE SCALE GENOMIC DNA]</scope>
    <source>
        <strain evidence="4">CGMCC 1.6774</strain>
    </source>
</reference>
<dbReference type="Pfam" id="PF01497">
    <property type="entry name" value="Peripla_BP_2"/>
    <property type="match status" value="1"/>
</dbReference>
<dbReference type="SUPFAM" id="SSF53807">
    <property type="entry name" value="Helical backbone' metal receptor"/>
    <property type="match status" value="1"/>
</dbReference>
<dbReference type="PROSITE" id="PS50983">
    <property type="entry name" value="FE_B12_PBP"/>
    <property type="match status" value="1"/>
</dbReference>
<gene>
    <name evidence="3" type="ORF">ACFSOX_17770</name>
</gene>
<evidence type="ECO:0000313" key="4">
    <source>
        <dbReference type="Proteomes" id="UP001597314"/>
    </source>
</evidence>
<dbReference type="Proteomes" id="UP001597314">
    <property type="component" value="Unassembled WGS sequence"/>
</dbReference>
<feature type="chain" id="PRO_5045222310" evidence="1">
    <location>
        <begin position="20"/>
        <end position="284"/>
    </location>
</feature>
<protein>
    <submittedName>
        <fullName evidence="3">ABC transporter substrate-binding protein</fullName>
    </submittedName>
</protein>
<dbReference type="EMBL" id="JBHUIW010000022">
    <property type="protein sequence ID" value="MFD2184006.1"/>
    <property type="molecule type" value="Genomic_DNA"/>
</dbReference>
<accession>A0ABW5AMV2</accession>
<proteinExistence type="predicted"/>
<evidence type="ECO:0000259" key="2">
    <source>
        <dbReference type="PROSITE" id="PS50983"/>
    </source>
</evidence>
<organism evidence="3 4">
    <name type="scientific">Rhodoplanes azumiensis</name>
    <dbReference type="NCBI Taxonomy" id="1897628"/>
    <lineage>
        <taxon>Bacteria</taxon>
        <taxon>Pseudomonadati</taxon>
        <taxon>Pseudomonadota</taxon>
        <taxon>Alphaproteobacteria</taxon>
        <taxon>Hyphomicrobiales</taxon>
        <taxon>Nitrobacteraceae</taxon>
        <taxon>Rhodoplanes</taxon>
    </lineage>
</organism>
<keyword evidence="1" id="KW-0732">Signal</keyword>
<feature type="domain" description="Fe/B12 periplasmic-binding" evidence="2">
    <location>
        <begin position="26"/>
        <end position="276"/>
    </location>
</feature>
<sequence length="284" mass="30082">MLLGAIAATVAVILTFASATSDPPKKIVSLNLCTDQLLLSLADPDQIAGLSPYARDPTLSWAAAEAVRFPVMSGGAEDAMMLKPDLVVAGRFERRATRELLARRGLRVADFDVVRSIDEAKRQIARMGAIVGHPERAEARIAAIDAAVARLRAVATRKGRRVLAVSRRGWIPGADSLTSSLLAAAGLVNAASEMGIATGGFATLEQIVAAKPDLVLVASALTMAEDQGQAFLLHPALQRLYPPEKRIVIPEMLTVCGGPMLAEGLDRLADVLARRPDEVTRVAP</sequence>
<feature type="signal peptide" evidence="1">
    <location>
        <begin position="1"/>
        <end position="19"/>
    </location>
</feature>
<comment type="caution">
    <text evidence="3">The sequence shown here is derived from an EMBL/GenBank/DDBJ whole genome shotgun (WGS) entry which is preliminary data.</text>
</comment>
<dbReference type="PANTHER" id="PTHR30535">
    <property type="entry name" value="VITAMIN B12-BINDING PROTEIN"/>
    <property type="match status" value="1"/>
</dbReference>
<dbReference type="RefSeq" id="WP_378479150.1">
    <property type="nucleotide sequence ID" value="NZ_JBHUIW010000022.1"/>
</dbReference>
<keyword evidence="4" id="KW-1185">Reference proteome</keyword>
<name>A0ABW5AMV2_9BRAD</name>
<dbReference type="PANTHER" id="PTHR30535:SF34">
    <property type="entry name" value="MOLYBDATE-BINDING PROTEIN MOLA"/>
    <property type="match status" value="1"/>
</dbReference>